<proteinExistence type="inferred from homology"/>
<dbReference type="GO" id="GO:0045252">
    <property type="term" value="C:oxoglutarate dehydrogenase complex"/>
    <property type="evidence" value="ECO:0007669"/>
    <property type="project" value="TreeGrafter"/>
</dbReference>
<dbReference type="GO" id="GO:0006099">
    <property type="term" value="P:tricarboxylic acid cycle"/>
    <property type="evidence" value="ECO:0007669"/>
    <property type="project" value="TreeGrafter"/>
</dbReference>
<organism evidence="7">
    <name type="scientific">Tanacetum cinerariifolium</name>
    <name type="common">Dalmatian daisy</name>
    <name type="synonym">Chrysanthemum cinerariifolium</name>
    <dbReference type="NCBI Taxonomy" id="118510"/>
    <lineage>
        <taxon>Eukaryota</taxon>
        <taxon>Viridiplantae</taxon>
        <taxon>Streptophyta</taxon>
        <taxon>Embryophyta</taxon>
        <taxon>Tracheophyta</taxon>
        <taxon>Spermatophyta</taxon>
        <taxon>Magnoliopsida</taxon>
        <taxon>eudicotyledons</taxon>
        <taxon>Gunneridae</taxon>
        <taxon>Pentapetalae</taxon>
        <taxon>asterids</taxon>
        <taxon>campanulids</taxon>
        <taxon>Asterales</taxon>
        <taxon>Asteraceae</taxon>
        <taxon>Asteroideae</taxon>
        <taxon>Anthemideae</taxon>
        <taxon>Anthemidinae</taxon>
        <taxon>Tanacetum</taxon>
    </lineage>
</organism>
<comment type="similarity">
    <text evidence="2">Belongs to the alpha-ketoglutarate dehydrogenase family.</text>
</comment>
<evidence type="ECO:0000313" key="7">
    <source>
        <dbReference type="EMBL" id="GFC88338.1"/>
    </source>
</evidence>
<dbReference type="InterPro" id="IPR001017">
    <property type="entry name" value="DH_E1"/>
</dbReference>
<protein>
    <recommendedName>
        <fullName evidence="6">Dehydrogenase E1 component domain-containing protein</fullName>
    </recommendedName>
</protein>
<dbReference type="GO" id="GO:0005829">
    <property type="term" value="C:cytosol"/>
    <property type="evidence" value="ECO:0007669"/>
    <property type="project" value="TreeGrafter"/>
</dbReference>
<sequence length="227" mass="25412">ATPDLTMGDGDVKYHMGYSSEVTTTNGEKVNLKLAPNPSHLEAVNPVVEGFVRAKIEHQYGGDYHQILPILIHGDAALAGQGIGYELTQMSQLEGYKTGGTIHFVINNQVGFTTDFEDARSSIYSTDLAKIIDAPPTLYNVISKHPNPREVYNATLVKRGDVDAELANQMDKEFRDTLQARLDQVKQQPLPYKYQALENEWRTLRRSTNEDFDQSPETGISEEIVER</sequence>
<evidence type="ECO:0000256" key="3">
    <source>
        <dbReference type="ARBA" id="ARBA00023002"/>
    </source>
</evidence>
<dbReference type="Gene3D" id="3.40.50.970">
    <property type="match status" value="2"/>
</dbReference>
<comment type="caution">
    <text evidence="7">The sequence shown here is derived from an EMBL/GenBank/DDBJ whole genome shotgun (WGS) entry which is preliminary data.</text>
</comment>
<dbReference type="SUPFAM" id="SSF52518">
    <property type="entry name" value="Thiamin diphosphate-binding fold (THDP-binding)"/>
    <property type="match status" value="1"/>
</dbReference>
<dbReference type="InterPro" id="IPR029061">
    <property type="entry name" value="THDP-binding"/>
</dbReference>
<evidence type="ECO:0000256" key="5">
    <source>
        <dbReference type="SAM" id="MobiDB-lite"/>
    </source>
</evidence>
<comment type="cofactor">
    <cofactor evidence="1">
        <name>thiamine diphosphate</name>
        <dbReference type="ChEBI" id="CHEBI:58937"/>
    </cofactor>
</comment>
<dbReference type="PANTHER" id="PTHR23152:SF4">
    <property type="entry name" value="2-OXOADIPATE DEHYDROGENASE COMPLEX COMPONENT E1"/>
    <property type="match status" value="1"/>
</dbReference>
<evidence type="ECO:0000256" key="2">
    <source>
        <dbReference type="ARBA" id="ARBA00006936"/>
    </source>
</evidence>
<feature type="non-terminal residue" evidence="7">
    <location>
        <position position="1"/>
    </location>
</feature>
<dbReference type="Pfam" id="PF00676">
    <property type="entry name" value="E1_dh"/>
    <property type="match status" value="1"/>
</dbReference>
<reference evidence="7" key="1">
    <citation type="journal article" date="2019" name="Sci. Rep.">
        <title>Draft genome of Tanacetum cinerariifolium, the natural source of mosquito coil.</title>
        <authorList>
            <person name="Yamashiro T."/>
            <person name="Shiraishi A."/>
            <person name="Satake H."/>
            <person name="Nakayama K."/>
        </authorList>
    </citation>
    <scope>NUCLEOTIDE SEQUENCE</scope>
</reference>
<dbReference type="PANTHER" id="PTHR23152">
    <property type="entry name" value="2-OXOGLUTARATE DEHYDROGENASE"/>
    <property type="match status" value="1"/>
</dbReference>
<evidence type="ECO:0000256" key="1">
    <source>
        <dbReference type="ARBA" id="ARBA00001964"/>
    </source>
</evidence>
<feature type="region of interest" description="Disordered" evidence="5">
    <location>
        <begin position="207"/>
        <end position="227"/>
    </location>
</feature>
<keyword evidence="4" id="KW-0786">Thiamine pyrophosphate</keyword>
<dbReference type="GO" id="GO:0004591">
    <property type="term" value="F:oxoglutarate dehydrogenase (succinyl-transferring) activity"/>
    <property type="evidence" value="ECO:0007669"/>
    <property type="project" value="TreeGrafter"/>
</dbReference>
<name>A0A699RT80_TANCI</name>
<dbReference type="InterPro" id="IPR011603">
    <property type="entry name" value="2oxoglutarate_DH_E1"/>
</dbReference>
<evidence type="ECO:0000259" key="6">
    <source>
        <dbReference type="Pfam" id="PF00676"/>
    </source>
</evidence>
<dbReference type="EMBL" id="BKCJ011115024">
    <property type="protein sequence ID" value="GFC88338.1"/>
    <property type="molecule type" value="Genomic_DNA"/>
</dbReference>
<feature type="non-terminal residue" evidence="7">
    <location>
        <position position="227"/>
    </location>
</feature>
<dbReference type="GO" id="GO:0030976">
    <property type="term" value="F:thiamine pyrophosphate binding"/>
    <property type="evidence" value="ECO:0007669"/>
    <property type="project" value="InterPro"/>
</dbReference>
<feature type="domain" description="Dehydrogenase E1 component" evidence="6">
    <location>
        <begin position="29"/>
        <end position="135"/>
    </location>
</feature>
<gene>
    <name evidence="7" type="ORF">Tci_860308</name>
</gene>
<evidence type="ECO:0000256" key="4">
    <source>
        <dbReference type="ARBA" id="ARBA00023052"/>
    </source>
</evidence>
<accession>A0A699RT80</accession>
<dbReference type="AlphaFoldDB" id="A0A699RT80"/>
<keyword evidence="3" id="KW-0560">Oxidoreductase</keyword>